<accession>R7RVP3</accession>
<keyword evidence="3" id="KW-1185">Reference proteome</keyword>
<dbReference type="RefSeq" id="XP_007311644.1">
    <property type="nucleotide sequence ID" value="XM_007311582.1"/>
</dbReference>
<organism evidence="2 3">
    <name type="scientific">Stereum hirsutum (strain FP-91666)</name>
    <name type="common">White-rot fungus</name>
    <dbReference type="NCBI Taxonomy" id="721885"/>
    <lineage>
        <taxon>Eukaryota</taxon>
        <taxon>Fungi</taxon>
        <taxon>Dikarya</taxon>
        <taxon>Basidiomycota</taxon>
        <taxon>Agaricomycotina</taxon>
        <taxon>Agaricomycetes</taxon>
        <taxon>Russulales</taxon>
        <taxon>Stereaceae</taxon>
        <taxon>Stereum</taxon>
    </lineage>
</organism>
<name>R7RVP3_STEHR</name>
<dbReference type="KEGG" id="shs:STEHIDRAFT_38195"/>
<feature type="non-terminal residue" evidence="2">
    <location>
        <position position="215"/>
    </location>
</feature>
<protein>
    <recommendedName>
        <fullName evidence="1">DUF6570 domain-containing protein</fullName>
    </recommendedName>
</protein>
<feature type="domain" description="DUF6570" evidence="1">
    <location>
        <begin position="1"/>
        <end position="82"/>
    </location>
</feature>
<dbReference type="OrthoDB" id="3221862at2759"/>
<dbReference type="GeneID" id="18804582"/>
<sequence>MTGNAVFFETPVPKVYKVLPPSRTELSEVLAYVFMGPSRPSTHDHDRIPLLVNKNKVARALEWLKLNHCDYQDLEISYDNLNDYPEDVPPVSVQFTQAPDFDPSENLALHQTEDPSATDSGQCNFIVHGLTGDKIEGASSNVLKAESLKHLRRGGKALGVGRSEDPESTYDNPQLYPQMFPWLFPYGLGGIGNENGIQRVPDAARKRALLLYHDK</sequence>
<dbReference type="AlphaFoldDB" id="R7RVP3"/>
<dbReference type="InterPro" id="IPR046700">
    <property type="entry name" value="DUF6570"/>
</dbReference>
<evidence type="ECO:0000313" key="3">
    <source>
        <dbReference type="Proteomes" id="UP000053927"/>
    </source>
</evidence>
<dbReference type="EMBL" id="JH687407">
    <property type="protein sequence ID" value="EIM79206.1"/>
    <property type="molecule type" value="Genomic_DNA"/>
</dbReference>
<dbReference type="Pfam" id="PF20209">
    <property type="entry name" value="DUF6570"/>
    <property type="match status" value="1"/>
</dbReference>
<dbReference type="eggNOG" id="KOG0987">
    <property type="taxonomic scope" value="Eukaryota"/>
</dbReference>
<reference evidence="3" key="1">
    <citation type="journal article" date="2012" name="Science">
        <title>The Paleozoic origin of enzymatic lignin decomposition reconstructed from 31 fungal genomes.</title>
        <authorList>
            <person name="Floudas D."/>
            <person name="Binder M."/>
            <person name="Riley R."/>
            <person name="Barry K."/>
            <person name="Blanchette R.A."/>
            <person name="Henrissat B."/>
            <person name="Martinez A.T."/>
            <person name="Otillar R."/>
            <person name="Spatafora J.W."/>
            <person name="Yadav J.S."/>
            <person name="Aerts A."/>
            <person name="Benoit I."/>
            <person name="Boyd A."/>
            <person name="Carlson A."/>
            <person name="Copeland A."/>
            <person name="Coutinho P.M."/>
            <person name="de Vries R.P."/>
            <person name="Ferreira P."/>
            <person name="Findley K."/>
            <person name="Foster B."/>
            <person name="Gaskell J."/>
            <person name="Glotzer D."/>
            <person name="Gorecki P."/>
            <person name="Heitman J."/>
            <person name="Hesse C."/>
            <person name="Hori C."/>
            <person name="Igarashi K."/>
            <person name="Jurgens J.A."/>
            <person name="Kallen N."/>
            <person name="Kersten P."/>
            <person name="Kohler A."/>
            <person name="Kuees U."/>
            <person name="Kumar T.K.A."/>
            <person name="Kuo A."/>
            <person name="LaButti K."/>
            <person name="Larrondo L.F."/>
            <person name="Lindquist E."/>
            <person name="Ling A."/>
            <person name="Lombard V."/>
            <person name="Lucas S."/>
            <person name="Lundell T."/>
            <person name="Martin R."/>
            <person name="McLaughlin D.J."/>
            <person name="Morgenstern I."/>
            <person name="Morin E."/>
            <person name="Murat C."/>
            <person name="Nagy L.G."/>
            <person name="Nolan M."/>
            <person name="Ohm R.A."/>
            <person name="Patyshakuliyeva A."/>
            <person name="Rokas A."/>
            <person name="Ruiz-Duenas F.J."/>
            <person name="Sabat G."/>
            <person name="Salamov A."/>
            <person name="Samejima M."/>
            <person name="Schmutz J."/>
            <person name="Slot J.C."/>
            <person name="St John F."/>
            <person name="Stenlid J."/>
            <person name="Sun H."/>
            <person name="Sun S."/>
            <person name="Syed K."/>
            <person name="Tsang A."/>
            <person name="Wiebenga A."/>
            <person name="Young D."/>
            <person name="Pisabarro A."/>
            <person name="Eastwood D.C."/>
            <person name="Martin F."/>
            <person name="Cullen D."/>
            <person name="Grigoriev I.V."/>
            <person name="Hibbett D.S."/>
        </authorList>
    </citation>
    <scope>NUCLEOTIDE SEQUENCE [LARGE SCALE GENOMIC DNA]</scope>
    <source>
        <strain evidence="3">FP-91666</strain>
    </source>
</reference>
<gene>
    <name evidence="2" type="ORF">STEHIDRAFT_38195</name>
</gene>
<evidence type="ECO:0000313" key="2">
    <source>
        <dbReference type="EMBL" id="EIM79206.1"/>
    </source>
</evidence>
<proteinExistence type="predicted"/>
<evidence type="ECO:0000259" key="1">
    <source>
        <dbReference type="Pfam" id="PF20209"/>
    </source>
</evidence>
<dbReference type="Proteomes" id="UP000053927">
    <property type="component" value="Unassembled WGS sequence"/>
</dbReference>
<dbReference type="OMA" id="NMIAFEN"/>